<sequence length="247" mass="25741">MKIAVAGATGRVGRHVVDVLSEAGHDVVPMSRTTGVDIITGEGLAAALAGVECVVDAATGPSPEERAATEFFTTATRNLQEYGARAGVQRIVVVSIIGLERLPRVGYTAAKLAHEEAMLAGPIPVRILRAAQFHEFVAQLVDWGRQGDVAYVPVMRTQLVAARTVAEAAGELATAAEAAPLTEVAGPREENLVDMATLLVARRQDGLKVEGVRDPANPDSEPQANGALLPGAGARLAGPTFEQWLAG</sequence>
<evidence type="ECO:0000313" key="4">
    <source>
        <dbReference type="Proteomes" id="UP000482960"/>
    </source>
</evidence>
<dbReference type="RefSeq" id="WP_173077722.1">
    <property type="nucleotide sequence ID" value="NZ_BAABJB010000024.1"/>
</dbReference>
<proteinExistence type="predicted"/>
<reference evidence="3 4" key="1">
    <citation type="submission" date="2020-03" db="EMBL/GenBank/DDBJ databases">
        <title>Whole genome shotgun sequence of Phytohabitans rumicis NBRC 108638.</title>
        <authorList>
            <person name="Komaki H."/>
            <person name="Tamura T."/>
        </authorList>
    </citation>
    <scope>NUCLEOTIDE SEQUENCE [LARGE SCALE GENOMIC DNA]</scope>
    <source>
        <strain evidence="3 4">NBRC 108638</strain>
    </source>
</reference>
<dbReference type="SUPFAM" id="SSF51735">
    <property type="entry name" value="NAD(P)-binding Rossmann-fold domains"/>
    <property type="match status" value="1"/>
</dbReference>
<protein>
    <submittedName>
        <fullName evidence="3">LysR family transcriptional regulator</fullName>
    </submittedName>
</protein>
<dbReference type="AlphaFoldDB" id="A0A6V8L5S3"/>
<dbReference type="Gene3D" id="3.40.50.720">
    <property type="entry name" value="NAD(P)-binding Rossmann-like Domain"/>
    <property type="match status" value="1"/>
</dbReference>
<organism evidence="3 4">
    <name type="scientific">Phytohabitans rumicis</name>
    <dbReference type="NCBI Taxonomy" id="1076125"/>
    <lineage>
        <taxon>Bacteria</taxon>
        <taxon>Bacillati</taxon>
        <taxon>Actinomycetota</taxon>
        <taxon>Actinomycetes</taxon>
        <taxon>Micromonosporales</taxon>
        <taxon>Micromonosporaceae</taxon>
    </lineage>
</organism>
<reference evidence="3 4" key="2">
    <citation type="submission" date="2020-03" db="EMBL/GenBank/DDBJ databases">
        <authorList>
            <person name="Ichikawa N."/>
            <person name="Kimura A."/>
            <person name="Kitahashi Y."/>
            <person name="Uohara A."/>
        </authorList>
    </citation>
    <scope>NUCLEOTIDE SEQUENCE [LARGE SCALE GENOMIC DNA]</scope>
    <source>
        <strain evidence="3 4">NBRC 108638</strain>
    </source>
</reference>
<dbReference type="InterPro" id="IPR016040">
    <property type="entry name" value="NAD(P)-bd_dom"/>
</dbReference>
<dbReference type="InterPro" id="IPR036291">
    <property type="entry name" value="NAD(P)-bd_dom_sf"/>
</dbReference>
<dbReference type="Pfam" id="PF13460">
    <property type="entry name" value="NAD_binding_10"/>
    <property type="match status" value="1"/>
</dbReference>
<feature type="domain" description="NAD(P)-binding" evidence="2">
    <location>
        <begin position="7"/>
        <end position="101"/>
    </location>
</feature>
<evidence type="ECO:0000259" key="2">
    <source>
        <dbReference type="Pfam" id="PF13460"/>
    </source>
</evidence>
<evidence type="ECO:0000256" key="1">
    <source>
        <dbReference type="SAM" id="MobiDB-lite"/>
    </source>
</evidence>
<evidence type="ECO:0000313" key="3">
    <source>
        <dbReference type="EMBL" id="GFJ90358.1"/>
    </source>
</evidence>
<dbReference type="Proteomes" id="UP000482960">
    <property type="component" value="Unassembled WGS sequence"/>
</dbReference>
<dbReference type="EMBL" id="BLPG01000001">
    <property type="protein sequence ID" value="GFJ90358.1"/>
    <property type="molecule type" value="Genomic_DNA"/>
</dbReference>
<accession>A0A6V8L5S3</accession>
<keyword evidence="4" id="KW-1185">Reference proteome</keyword>
<gene>
    <name evidence="3" type="ORF">Prum_040000</name>
</gene>
<feature type="region of interest" description="Disordered" evidence="1">
    <location>
        <begin position="210"/>
        <end position="229"/>
    </location>
</feature>
<name>A0A6V8L5S3_9ACTN</name>
<comment type="caution">
    <text evidence="3">The sequence shown here is derived from an EMBL/GenBank/DDBJ whole genome shotgun (WGS) entry which is preliminary data.</text>
</comment>